<evidence type="ECO:0000256" key="10">
    <source>
        <dbReference type="PROSITE-ProRule" id="PRU00042"/>
    </source>
</evidence>
<keyword evidence="5" id="KW-0862">Zinc</keyword>
<dbReference type="KEGG" id="pco:PHACADRAFT_205844"/>
<feature type="region of interest" description="Disordered" evidence="11">
    <location>
        <begin position="1"/>
        <end position="136"/>
    </location>
</feature>
<feature type="compositionally biased region" description="Polar residues" evidence="11">
    <location>
        <begin position="34"/>
        <end position="51"/>
    </location>
</feature>
<evidence type="ECO:0000256" key="9">
    <source>
        <dbReference type="ARBA" id="ARBA00023242"/>
    </source>
</evidence>
<dbReference type="InParanoid" id="K5WKD6"/>
<evidence type="ECO:0000313" key="14">
    <source>
        <dbReference type="Proteomes" id="UP000008370"/>
    </source>
</evidence>
<evidence type="ECO:0000256" key="8">
    <source>
        <dbReference type="ARBA" id="ARBA00023163"/>
    </source>
</evidence>
<keyword evidence="7" id="KW-0238">DNA-binding</keyword>
<dbReference type="Pfam" id="PF00096">
    <property type="entry name" value="zf-C2H2"/>
    <property type="match status" value="2"/>
</dbReference>
<feature type="compositionally biased region" description="Polar residues" evidence="11">
    <location>
        <begin position="61"/>
        <end position="71"/>
    </location>
</feature>
<dbReference type="GO" id="GO:0003677">
    <property type="term" value="F:DNA binding"/>
    <property type="evidence" value="ECO:0007669"/>
    <property type="project" value="UniProtKB-KW"/>
</dbReference>
<comment type="subcellular location">
    <subcellularLocation>
        <location evidence="1">Nucleus</location>
    </subcellularLocation>
</comment>
<evidence type="ECO:0000256" key="7">
    <source>
        <dbReference type="ARBA" id="ARBA00023125"/>
    </source>
</evidence>
<gene>
    <name evidence="13" type="ORF">PHACADRAFT_205844</name>
</gene>
<keyword evidence="14" id="KW-1185">Reference proteome</keyword>
<keyword evidence="9" id="KW-0539">Nucleus</keyword>
<dbReference type="Gene3D" id="3.30.160.60">
    <property type="entry name" value="Classic Zinc Finger"/>
    <property type="match status" value="2"/>
</dbReference>
<dbReference type="EMBL" id="JH930469">
    <property type="protein sequence ID" value="EKM59619.1"/>
    <property type="molecule type" value="Genomic_DNA"/>
</dbReference>
<dbReference type="PANTHER" id="PTHR16515:SF49">
    <property type="entry name" value="GASTRULA ZINC FINGER PROTEIN XLCGF49.1-LIKE-RELATED"/>
    <property type="match status" value="1"/>
</dbReference>
<organism evidence="13 14">
    <name type="scientific">Phanerochaete carnosa (strain HHB-10118-sp)</name>
    <name type="common">White-rot fungus</name>
    <name type="synonym">Peniophora carnosa</name>
    <dbReference type="NCBI Taxonomy" id="650164"/>
    <lineage>
        <taxon>Eukaryota</taxon>
        <taxon>Fungi</taxon>
        <taxon>Dikarya</taxon>
        <taxon>Basidiomycota</taxon>
        <taxon>Agaricomycotina</taxon>
        <taxon>Agaricomycetes</taxon>
        <taxon>Polyporales</taxon>
        <taxon>Phanerochaetaceae</taxon>
        <taxon>Phanerochaete</taxon>
    </lineage>
</organism>
<feature type="domain" description="C2H2-type" evidence="12">
    <location>
        <begin position="163"/>
        <end position="192"/>
    </location>
</feature>
<feature type="compositionally biased region" description="Basic and acidic residues" evidence="11">
    <location>
        <begin position="16"/>
        <end position="27"/>
    </location>
</feature>
<accession>K5WKD6</accession>
<dbReference type="OrthoDB" id="6077919at2759"/>
<evidence type="ECO:0000256" key="3">
    <source>
        <dbReference type="ARBA" id="ARBA00022737"/>
    </source>
</evidence>
<evidence type="ECO:0000256" key="2">
    <source>
        <dbReference type="ARBA" id="ARBA00022723"/>
    </source>
</evidence>
<reference evidence="13 14" key="1">
    <citation type="journal article" date="2012" name="BMC Genomics">
        <title>Comparative genomics of the white-rot fungi, Phanerochaete carnosa and P. chrysosporium, to elucidate the genetic basis of the distinct wood types they colonize.</title>
        <authorList>
            <person name="Suzuki H."/>
            <person name="MacDonald J."/>
            <person name="Syed K."/>
            <person name="Salamov A."/>
            <person name="Hori C."/>
            <person name="Aerts A."/>
            <person name="Henrissat B."/>
            <person name="Wiebenga A."/>
            <person name="vanKuyk P.A."/>
            <person name="Barry K."/>
            <person name="Lindquist E."/>
            <person name="LaButti K."/>
            <person name="Lapidus A."/>
            <person name="Lucas S."/>
            <person name="Coutinho P."/>
            <person name="Gong Y."/>
            <person name="Samejima M."/>
            <person name="Mahadevan R."/>
            <person name="Abou-Zaid M."/>
            <person name="de Vries R.P."/>
            <person name="Igarashi K."/>
            <person name="Yadav J.S."/>
            <person name="Grigoriev I.V."/>
            <person name="Master E.R."/>
        </authorList>
    </citation>
    <scope>NUCLEOTIDE SEQUENCE [LARGE SCALE GENOMIC DNA]</scope>
    <source>
        <strain evidence="13 14">HHB-10118-sp</strain>
    </source>
</reference>
<keyword evidence="4 10" id="KW-0863">Zinc-finger</keyword>
<evidence type="ECO:0000313" key="13">
    <source>
        <dbReference type="EMBL" id="EKM59619.1"/>
    </source>
</evidence>
<dbReference type="PROSITE" id="PS00028">
    <property type="entry name" value="ZINC_FINGER_C2H2_1"/>
    <property type="match status" value="2"/>
</dbReference>
<dbReference type="PANTHER" id="PTHR16515">
    <property type="entry name" value="PR DOMAIN ZINC FINGER PROTEIN"/>
    <property type="match status" value="1"/>
</dbReference>
<evidence type="ECO:0000256" key="5">
    <source>
        <dbReference type="ARBA" id="ARBA00022833"/>
    </source>
</evidence>
<dbReference type="GO" id="GO:0008270">
    <property type="term" value="F:zinc ion binding"/>
    <property type="evidence" value="ECO:0007669"/>
    <property type="project" value="UniProtKB-KW"/>
</dbReference>
<evidence type="ECO:0000256" key="1">
    <source>
        <dbReference type="ARBA" id="ARBA00004123"/>
    </source>
</evidence>
<evidence type="ECO:0000256" key="11">
    <source>
        <dbReference type="SAM" id="MobiDB-lite"/>
    </source>
</evidence>
<dbReference type="SUPFAM" id="SSF57667">
    <property type="entry name" value="beta-beta-alpha zinc fingers"/>
    <property type="match status" value="1"/>
</dbReference>
<feature type="domain" description="C2H2-type" evidence="12">
    <location>
        <begin position="135"/>
        <end position="162"/>
    </location>
</feature>
<proteinExistence type="predicted"/>
<dbReference type="STRING" id="650164.K5WKD6"/>
<sequence length="193" mass="20856">MSDSGKHPRLPGPRKLFPDLFRDDRYAHGPGQMASASVTPLHSQTMASAPSTHAPGLSQAPKHSSSHTSQCGRTRGGGPSPSRALLPVGPRAPGFAQSPLARGTAATAQQQTTLRPADWNDQTPGSSSSTDKKRYGCELCERRFERPSSLETHMNSHTGERPFKCTTGDCQKAFTTKSNMQRHQRTHDPKSLA</sequence>
<keyword evidence="3" id="KW-0677">Repeat</keyword>
<dbReference type="FunFam" id="3.30.160.60:FF:000358">
    <property type="entry name" value="zinc finger protein 24"/>
    <property type="match status" value="1"/>
</dbReference>
<dbReference type="InterPro" id="IPR050331">
    <property type="entry name" value="Zinc_finger"/>
</dbReference>
<keyword evidence="8" id="KW-0804">Transcription</keyword>
<dbReference type="GeneID" id="18912393"/>
<feature type="compositionally biased region" description="Low complexity" evidence="11">
    <location>
        <begin position="104"/>
        <end position="113"/>
    </location>
</feature>
<feature type="compositionally biased region" description="Polar residues" evidence="11">
    <location>
        <begin position="120"/>
        <end position="129"/>
    </location>
</feature>
<dbReference type="AlphaFoldDB" id="K5WKD6"/>
<dbReference type="InterPro" id="IPR036236">
    <property type="entry name" value="Znf_C2H2_sf"/>
</dbReference>
<evidence type="ECO:0000259" key="12">
    <source>
        <dbReference type="PROSITE" id="PS50157"/>
    </source>
</evidence>
<dbReference type="HOGENOM" id="CLU_1687295_0_0_1"/>
<keyword evidence="2" id="KW-0479">Metal-binding</keyword>
<dbReference type="InterPro" id="IPR013087">
    <property type="entry name" value="Znf_C2H2_type"/>
</dbReference>
<evidence type="ECO:0000256" key="4">
    <source>
        <dbReference type="ARBA" id="ARBA00022771"/>
    </source>
</evidence>
<dbReference type="GO" id="GO:0005634">
    <property type="term" value="C:nucleus"/>
    <property type="evidence" value="ECO:0007669"/>
    <property type="project" value="UniProtKB-SubCell"/>
</dbReference>
<evidence type="ECO:0000256" key="6">
    <source>
        <dbReference type="ARBA" id="ARBA00023015"/>
    </source>
</evidence>
<keyword evidence="6" id="KW-0805">Transcription regulation</keyword>
<dbReference type="FunFam" id="3.30.160.60:FF:001228">
    <property type="entry name" value="Zinc finger protein 236"/>
    <property type="match status" value="1"/>
</dbReference>
<dbReference type="Proteomes" id="UP000008370">
    <property type="component" value="Unassembled WGS sequence"/>
</dbReference>
<dbReference type="SMART" id="SM00355">
    <property type="entry name" value="ZnF_C2H2"/>
    <property type="match status" value="2"/>
</dbReference>
<protein>
    <recommendedName>
        <fullName evidence="12">C2H2-type domain-containing protein</fullName>
    </recommendedName>
</protein>
<dbReference type="RefSeq" id="XP_007392177.1">
    <property type="nucleotide sequence ID" value="XM_007392115.1"/>
</dbReference>
<dbReference type="PROSITE" id="PS50157">
    <property type="entry name" value="ZINC_FINGER_C2H2_2"/>
    <property type="match status" value="2"/>
</dbReference>
<dbReference type="GO" id="GO:0010468">
    <property type="term" value="P:regulation of gene expression"/>
    <property type="evidence" value="ECO:0007669"/>
    <property type="project" value="TreeGrafter"/>
</dbReference>
<name>K5WKD6_PHACS</name>